<evidence type="ECO:0000256" key="1">
    <source>
        <dbReference type="SAM" id="SignalP"/>
    </source>
</evidence>
<feature type="signal peptide" evidence="1">
    <location>
        <begin position="1"/>
        <end position="25"/>
    </location>
</feature>
<keyword evidence="3" id="KW-1185">Reference proteome</keyword>
<dbReference type="InterPro" id="IPR038483">
    <property type="entry name" value="YcfL-like_sf"/>
</dbReference>
<evidence type="ECO:0000313" key="2">
    <source>
        <dbReference type="EMBL" id="MDK9363751.1"/>
    </source>
</evidence>
<dbReference type="RefSeq" id="WP_285150766.1">
    <property type="nucleotide sequence ID" value="NZ_JASSOM010000052.1"/>
</dbReference>
<dbReference type="AlphaFoldDB" id="A0AAP4D231"/>
<dbReference type="PROSITE" id="PS51257">
    <property type="entry name" value="PROKAR_LIPOPROTEIN"/>
    <property type="match status" value="1"/>
</dbReference>
<proteinExistence type="predicted"/>
<protein>
    <submittedName>
        <fullName evidence="2">YcfL family protein</fullName>
    </submittedName>
</protein>
<dbReference type="Proteomes" id="UP001223214">
    <property type="component" value="Unassembled WGS sequence"/>
</dbReference>
<dbReference type="CDD" id="cd09030">
    <property type="entry name" value="DUF1425"/>
    <property type="match status" value="1"/>
</dbReference>
<comment type="caution">
    <text evidence="2">The sequence shown here is derived from an EMBL/GenBank/DDBJ whole genome shotgun (WGS) entry which is preliminary data.</text>
</comment>
<keyword evidence="1" id="KW-0732">Signal</keyword>
<evidence type="ECO:0000313" key="3">
    <source>
        <dbReference type="Proteomes" id="UP001223214"/>
    </source>
</evidence>
<dbReference type="Gene3D" id="2.60.40.3230">
    <property type="match status" value="1"/>
</dbReference>
<feature type="chain" id="PRO_5042838521" evidence="1">
    <location>
        <begin position="26"/>
        <end position="126"/>
    </location>
</feature>
<reference evidence="2 3" key="1">
    <citation type="submission" date="2023-06" db="EMBL/GenBank/DDBJ databases">
        <title>Identification and characterization of antibiotic-resistant Gram-negative bacteria.</title>
        <authorList>
            <person name="Cho G.-S."/>
            <person name="Lee J."/>
            <person name="Tai E."/>
            <person name="Jeong S."/>
            <person name="Kim I."/>
            <person name="Kim B.-E."/>
            <person name="Jeong M.-I."/>
            <person name="Oh K.-K."/>
            <person name="Franz C.M.A.P."/>
        </authorList>
    </citation>
    <scope>NUCLEOTIDE SEQUENCE [LARGE SCALE GENOMIC DNA]</scope>
    <source>
        <strain evidence="2 3">V106_12</strain>
    </source>
</reference>
<dbReference type="EMBL" id="JASSOM010000052">
    <property type="protein sequence ID" value="MDK9363751.1"/>
    <property type="molecule type" value="Genomic_DNA"/>
</dbReference>
<accession>A0AAP4D231</accession>
<dbReference type="Pfam" id="PF07233">
    <property type="entry name" value="DUF1425"/>
    <property type="match status" value="1"/>
</dbReference>
<name>A0AAP4D231_9ENTR</name>
<gene>
    <name evidence="2" type="ORF">QQF32_11140</name>
</gene>
<dbReference type="InterPro" id="IPR010824">
    <property type="entry name" value="DUF1425"/>
</dbReference>
<organism evidence="2 3">
    <name type="scientific">Lelliottia wanjuensis</name>
    <dbReference type="NCBI Taxonomy" id="3050585"/>
    <lineage>
        <taxon>Bacteria</taxon>
        <taxon>Pseudomonadati</taxon>
        <taxon>Pseudomonadota</taxon>
        <taxon>Gammaproteobacteria</taxon>
        <taxon>Enterobacterales</taxon>
        <taxon>Enterobacteriaceae</taxon>
        <taxon>Lelliottia</taxon>
    </lineage>
</organism>
<sequence>MQRGRKAVLALTLAMVLAGCSSRPAIPVSDEQTLVMESSVLAAGITAEAPSLTVSEIQPSASSRLYNERNQPVTIHYRFYWYDVRGLEMHPLEALRSVIIPANSSVTLYGSANYLGAHKVRLYLYL</sequence>